<evidence type="ECO:0000256" key="2">
    <source>
        <dbReference type="ARBA" id="ARBA00022448"/>
    </source>
</evidence>
<dbReference type="InterPro" id="IPR052180">
    <property type="entry name" value="NhaC_Na-H+_Antiporter"/>
</dbReference>
<evidence type="ECO:0000256" key="6">
    <source>
        <dbReference type="ARBA" id="ARBA00022989"/>
    </source>
</evidence>
<evidence type="ECO:0000313" key="12">
    <source>
        <dbReference type="Proteomes" id="UP001148125"/>
    </source>
</evidence>
<reference evidence="11" key="1">
    <citation type="submission" date="2024-05" db="EMBL/GenBank/DDBJ databases">
        <title>Alkalihalobacillus sp. strain MEB203 novel alkaliphilic bacterium from Lonar Lake, India.</title>
        <authorList>
            <person name="Joshi A."/>
            <person name="Thite S."/>
            <person name="Mengade P."/>
        </authorList>
    </citation>
    <scope>NUCLEOTIDE SEQUENCE</scope>
    <source>
        <strain evidence="11">MEB 203</strain>
    </source>
</reference>
<gene>
    <name evidence="11" type="ORF">N7Z68_09665</name>
</gene>
<dbReference type="EMBL" id="JAOTPO010000005">
    <property type="protein sequence ID" value="MDE5413655.1"/>
    <property type="molecule type" value="Genomic_DNA"/>
</dbReference>
<comment type="caution">
    <text evidence="11">The sequence shown here is derived from an EMBL/GenBank/DDBJ whole genome shotgun (WGS) entry which is preliminary data.</text>
</comment>
<feature type="transmembrane region" description="Helical" evidence="9">
    <location>
        <begin position="186"/>
        <end position="206"/>
    </location>
</feature>
<keyword evidence="3" id="KW-0050">Antiport</keyword>
<keyword evidence="6 9" id="KW-1133">Transmembrane helix</keyword>
<dbReference type="Proteomes" id="UP001148125">
    <property type="component" value="Unassembled WGS sequence"/>
</dbReference>
<dbReference type="Pfam" id="PF03553">
    <property type="entry name" value="Na_H_antiporter"/>
    <property type="match status" value="1"/>
</dbReference>
<evidence type="ECO:0000256" key="3">
    <source>
        <dbReference type="ARBA" id="ARBA00022449"/>
    </source>
</evidence>
<keyword evidence="12" id="KW-1185">Reference proteome</keyword>
<protein>
    <submittedName>
        <fullName evidence="11">Sodium:proton antiporter</fullName>
    </submittedName>
</protein>
<keyword evidence="2" id="KW-0813">Transport</keyword>
<feature type="domain" description="Na+/H+ antiporter NhaC-like C-terminal" evidence="10">
    <location>
        <begin position="188"/>
        <end position="424"/>
    </location>
</feature>
<feature type="transmembrane region" description="Helical" evidence="9">
    <location>
        <begin position="108"/>
        <end position="132"/>
    </location>
</feature>
<dbReference type="PANTHER" id="PTHR33451">
    <property type="entry name" value="MALATE-2H(+)/NA(+)-LACTATE ANTIPORTER"/>
    <property type="match status" value="1"/>
</dbReference>
<sequence length="446" mass="49118">MHTYRFSNIQIFSLIIITLVGVLLSVSFGKPLVIGFLPGFISLVLIVRRKGIPFHDIWTICKKGIKKTQTVIFILLLVSFVLPSWYLAGTITQLVSISLHFITPEYFYLFTFFIALIFSMVLGTSVGTLSAVGIPIMSSALAIDLSPEIVAGALISGAFVGDRTSPFSSSHQLLSHTVELPGIKQLRAMSITTIIAIIIGIGFYGLMDYQKEIKAVDFNEISWNELSIIQFLPPLILIAVVMMRKGIIYAFLASILTACIIALVQGRSVSELLSVLVLGVDDMGGGLINMYLLLLFLVLAGAYNGLLEEYQIIQPILDGWLEKSKTLVEDTLKTIAATLGISLISANQTLPIILTGRTFLPHWSKKQSKQELARVMADSTMLFPGMIPWSVLAIMCSTIVGVPIISYLPYAIFLWILPLLTIFVSAVKQLQQVKNESFKKNKTHIS</sequence>
<name>A0ABT5VEF9_9BACI</name>
<comment type="subcellular location">
    <subcellularLocation>
        <location evidence="1">Cell membrane</location>
        <topology evidence="1">Multi-pass membrane protein</topology>
    </subcellularLocation>
</comment>
<keyword evidence="4" id="KW-1003">Cell membrane</keyword>
<evidence type="ECO:0000256" key="1">
    <source>
        <dbReference type="ARBA" id="ARBA00004651"/>
    </source>
</evidence>
<keyword evidence="7 9" id="KW-0472">Membrane</keyword>
<feature type="transmembrane region" description="Helical" evidence="9">
    <location>
        <begin position="386"/>
        <end position="406"/>
    </location>
</feature>
<proteinExistence type="inferred from homology"/>
<dbReference type="PANTHER" id="PTHR33451:SF3">
    <property type="entry name" value="MALATE-2H(+)_NA(+)-LACTATE ANTIPORTER"/>
    <property type="match status" value="1"/>
</dbReference>
<feature type="transmembrane region" description="Helical" evidence="9">
    <location>
        <begin position="7"/>
        <end position="26"/>
    </location>
</feature>
<evidence type="ECO:0000259" key="10">
    <source>
        <dbReference type="Pfam" id="PF03553"/>
    </source>
</evidence>
<evidence type="ECO:0000256" key="5">
    <source>
        <dbReference type="ARBA" id="ARBA00022692"/>
    </source>
</evidence>
<accession>A0ABT5VEF9</accession>
<feature type="transmembrane region" description="Helical" evidence="9">
    <location>
        <begin position="412"/>
        <end position="430"/>
    </location>
</feature>
<evidence type="ECO:0000256" key="4">
    <source>
        <dbReference type="ARBA" id="ARBA00022475"/>
    </source>
</evidence>
<evidence type="ECO:0000256" key="8">
    <source>
        <dbReference type="ARBA" id="ARBA00038435"/>
    </source>
</evidence>
<feature type="transmembrane region" description="Helical" evidence="9">
    <location>
        <begin position="70"/>
        <end position="88"/>
    </location>
</feature>
<keyword evidence="5 9" id="KW-0812">Transmembrane</keyword>
<dbReference type="InterPro" id="IPR018461">
    <property type="entry name" value="Na/H_Antiport_NhaC-like_C"/>
</dbReference>
<feature type="transmembrane region" description="Helical" evidence="9">
    <location>
        <begin position="247"/>
        <end position="266"/>
    </location>
</feature>
<organism evidence="11 12">
    <name type="scientific">Alkalihalobacterium chitinilyticum</name>
    <dbReference type="NCBI Taxonomy" id="2980103"/>
    <lineage>
        <taxon>Bacteria</taxon>
        <taxon>Bacillati</taxon>
        <taxon>Bacillota</taxon>
        <taxon>Bacilli</taxon>
        <taxon>Bacillales</taxon>
        <taxon>Bacillaceae</taxon>
        <taxon>Alkalihalobacterium</taxon>
    </lineage>
</organism>
<evidence type="ECO:0000313" key="11">
    <source>
        <dbReference type="EMBL" id="MDE5413655.1"/>
    </source>
</evidence>
<feature type="transmembrane region" description="Helical" evidence="9">
    <location>
        <begin position="286"/>
        <end position="306"/>
    </location>
</feature>
<feature type="transmembrane region" description="Helical" evidence="9">
    <location>
        <begin position="32"/>
        <end position="49"/>
    </location>
</feature>
<comment type="similarity">
    <text evidence="8">Belongs to the NhaC Na(+)/H(+) (TC 2.A.35) antiporter family.</text>
</comment>
<dbReference type="RefSeq" id="WP_275118337.1">
    <property type="nucleotide sequence ID" value="NZ_JAOTPO010000005.1"/>
</dbReference>
<evidence type="ECO:0000256" key="9">
    <source>
        <dbReference type="SAM" id="Phobius"/>
    </source>
</evidence>
<evidence type="ECO:0000256" key="7">
    <source>
        <dbReference type="ARBA" id="ARBA00023136"/>
    </source>
</evidence>